<comment type="pathway">
    <text evidence="4">Cofactor biosynthesis; tetrahydrofolylpolyglutamate biosynthesis.</text>
</comment>
<evidence type="ECO:0000259" key="24">
    <source>
        <dbReference type="Pfam" id="PF02875"/>
    </source>
</evidence>
<keyword evidence="15" id="KW-0289">Folate biosynthesis</keyword>
<dbReference type="Gene3D" id="3.90.190.20">
    <property type="entry name" value="Mur ligase, C-terminal domain"/>
    <property type="match status" value="1"/>
</dbReference>
<dbReference type="Pfam" id="PF02875">
    <property type="entry name" value="Mur_ligase_C"/>
    <property type="match status" value="1"/>
</dbReference>
<dbReference type="Gene3D" id="3.40.1190.10">
    <property type="entry name" value="Mur-like, catalytic domain"/>
    <property type="match status" value="1"/>
</dbReference>
<evidence type="ECO:0000256" key="16">
    <source>
        <dbReference type="ARBA" id="ARBA00030048"/>
    </source>
</evidence>
<protein>
    <recommendedName>
        <fullName evidence="9">Dihydrofolate synthase/folylpolyglutamate synthase</fullName>
        <ecNumber evidence="7">6.3.2.12</ecNumber>
        <ecNumber evidence="8">6.3.2.17</ecNumber>
    </recommendedName>
    <alternativeName>
        <fullName evidence="18">Folylpoly-gamma-glutamate synthetase-dihydrofolate synthetase</fullName>
    </alternativeName>
    <alternativeName>
        <fullName evidence="16">Folylpolyglutamate synthetase</fullName>
    </alternativeName>
    <alternativeName>
        <fullName evidence="17">Tetrahydrofolylpolyglutamate synthase</fullName>
    </alternativeName>
</protein>
<keyword evidence="10 23" id="KW-0436">Ligase</keyword>
<dbReference type="NCBIfam" id="NF008101">
    <property type="entry name" value="PRK10846.1"/>
    <property type="match status" value="1"/>
</dbReference>
<evidence type="ECO:0000256" key="8">
    <source>
        <dbReference type="ARBA" id="ARBA00013025"/>
    </source>
</evidence>
<dbReference type="GO" id="GO:0046654">
    <property type="term" value="P:tetrahydrofolate biosynthetic process"/>
    <property type="evidence" value="ECO:0007669"/>
    <property type="project" value="UniProtKB-UniPathway"/>
</dbReference>
<gene>
    <name evidence="26" type="ORF">CLV44_10679</name>
</gene>
<dbReference type="GO" id="GO:0005524">
    <property type="term" value="F:ATP binding"/>
    <property type="evidence" value="ECO:0007669"/>
    <property type="project" value="UniProtKB-KW"/>
</dbReference>
<feature type="domain" description="Mur ligase C-terminal" evidence="24">
    <location>
        <begin position="290"/>
        <end position="413"/>
    </location>
</feature>
<comment type="function">
    <text evidence="2">Functions in two distinct reactions of the de novo folate biosynthetic pathway. Catalyzes the addition of a glutamate residue to dihydropteroate (7,8-dihydropteroate or H2Pte) to form dihydrofolate (7,8-dihydrofolate monoglutamate or H2Pte-Glu). Also catalyzes successive additions of L-glutamate to tetrahydrofolate or 10-formyltetrahydrofolate or 5,10-methylenetetrahydrofolate, leading to folylpolyglutamate derivatives.</text>
</comment>
<dbReference type="GO" id="GO:0046656">
    <property type="term" value="P:folic acid biosynthetic process"/>
    <property type="evidence" value="ECO:0007669"/>
    <property type="project" value="UniProtKB-KW"/>
</dbReference>
<evidence type="ECO:0000256" key="21">
    <source>
        <dbReference type="ARBA" id="ARBA00049035"/>
    </source>
</evidence>
<evidence type="ECO:0000313" key="26">
    <source>
        <dbReference type="EMBL" id="PSL14903.1"/>
    </source>
</evidence>
<dbReference type="InterPro" id="IPR036565">
    <property type="entry name" value="Mur-like_cat_sf"/>
</dbReference>
<comment type="cofactor">
    <cofactor evidence="1">
        <name>Mg(2+)</name>
        <dbReference type="ChEBI" id="CHEBI:18420"/>
    </cofactor>
</comment>
<dbReference type="EC" id="6.3.2.17" evidence="8"/>
<organism evidence="26 27">
    <name type="scientific">Marinobacterium halophilum</name>
    <dbReference type="NCBI Taxonomy" id="267374"/>
    <lineage>
        <taxon>Bacteria</taxon>
        <taxon>Pseudomonadati</taxon>
        <taxon>Pseudomonadota</taxon>
        <taxon>Gammaproteobacteria</taxon>
        <taxon>Oceanospirillales</taxon>
        <taxon>Oceanospirillaceae</taxon>
        <taxon>Marinobacterium</taxon>
    </lineage>
</organism>
<comment type="catalytic activity">
    <reaction evidence="21">
        <text>(6R)-5,10-methylenetetrahydrofolyl-(gamma-L-Glu)(n) + L-glutamate + ATP = (6R)-5,10-methylenetetrahydrofolyl-(gamma-L-Glu)(n+1) + ADP + phosphate + H(+)</text>
        <dbReference type="Rhea" id="RHEA:51912"/>
        <dbReference type="Rhea" id="RHEA-COMP:13257"/>
        <dbReference type="Rhea" id="RHEA-COMP:13258"/>
        <dbReference type="ChEBI" id="CHEBI:15378"/>
        <dbReference type="ChEBI" id="CHEBI:29985"/>
        <dbReference type="ChEBI" id="CHEBI:30616"/>
        <dbReference type="ChEBI" id="CHEBI:43474"/>
        <dbReference type="ChEBI" id="CHEBI:136572"/>
        <dbReference type="ChEBI" id="CHEBI:456216"/>
        <dbReference type="EC" id="6.3.2.17"/>
    </reaction>
</comment>
<dbReference type="SUPFAM" id="SSF53623">
    <property type="entry name" value="MurD-like peptide ligases, catalytic domain"/>
    <property type="match status" value="1"/>
</dbReference>
<evidence type="ECO:0000256" key="6">
    <source>
        <dbReference type="ARBA" id="ARBA00011245"/>
    </source>
</evidence>
<dbReference type="NCBIfam" id="TIGR01499">
    <property type="entry name" value="folC"/>
    <property type="match status" value="1"/>
</dbReference>
<accession>A0A2P8EZL3</accession>
<evidence type="ECO:0000256" key="12">
    <source>
        <dbReference type="ARBA" id="ARBA00022741"/>
    </source>
</evidence>
<comment type="catalytic activity">
    <reaction evidence="22">
        <text>7,8-dihydropteroate + L-glutamate + ATP = 7,8-dihydrofolate + ADP + phosphate + H(+)</text>
        <dbReference type="Rhea" id="RHEA:23584"/>
        <dbReference type="ChEBI" id="CHEBI:15378"/>
        <dbReference type="ChEBI" id="CHEBI:17839"/>
        <dbReference type="ChEBI" id="CHEBI:29985"/>
        <dbReference type="ChEBI" id="CHEBI:30616"/>
        <dbReference type="ChEBI" id="CHEBI:43474"/>
        <dbReference type="ChEBI" id="CHEBI:57451"/>
        <dbReference type="ChEBI" id="CHEBI:456216"/>
        <dbReference type="EC" id="6.3.2.12"/>
    </reaction>
</comment>
<dbReference type="FunFam" id="3.40.1190.10:FF:000004">
    <property type="entry name" value="Dihydrofolate synthase/folylpolyglutamate synthase"/>
    <property type="match status" value="1"/>
</dbReference>
<dbReference type="EMBL" id="PYGI01000006">
    <property type="protein sequence ID" value="PSL14903.1"/>
    <property type="molecule type" value="Genomic_DNA"/>
</dbReference>
<dbReference type="InterPro" id="IPR001645">
    <property type="entry name" value="Folylpolyglutamate_synth"/>
</dbReference>
<dbReference type="PIRSF" id="PIRSF001563">
    <property type="entry name" value="Folylpolyglu_synth"/>
    <property type="match status" value="1"/>
</dbReference>
<comment type="caution">
    <text evidence="26">The sequence shown here is derived from an EMBL/GenBank/DDBJ whole genome shotgun (WGS) entry which is preliminary data.</text>
</comment>
<evidence type="ECO:0000256" key="10">
    <source>
        <dbReference type="ARBA" id="ARBA00022598"/>
    </source>
</evidence>
<evidence type="ECO:0000259" key="25">
    <source>
        <dbReference type="Pfam" id="PF08245"/>
    </source>
</evidence>
<feature type="domain" description="Mur ligase central" evidence="25">
    <location>
        <begin position="51"/>
        <end position="194"/>
    </location>
</feature>
<comment type="similarity">
    <text evidence="5 23">Belongs to the folylpolyglutamate synthase family.</text>
</comment>
<reference evidence="26 27" key="1">
    <citation type="submission" date="2018-03" db="EMBL/GenBank/DDBJ databases">
        <title>Genomic Encyclopedia of Archaeal and Bacterial Type Strains, Phase II (KMG-II): from individual species to whole genera.</title>
        <authorList>
            <person name="Goeker M."/>
        </authorList>
    </citation>
    <scope>NUCLEOTIDE SEQUENCE [LARGE SCALE GENOMIC DNA]</scope>
    <source>
        <strain evidence="26 27">DSM 17586</strain>
    </source>
</reference>
<dbReference type="SUPFAM" id="SSF53244">
    <property type="entry name" value="MurD-like peptide ligases, peptide-binding domain"/>
    <property type="match status" value="1"/>
</dbReference>
<comment type="subunit">
    <text evidence="6">Monomer.</text>
</comment>
<evidence type="ECO:0000256" key="19">
    <source>
        <dbReference type="ARBA" id="ARBA00047493"/>
    </source>
</evidence>
<dbReference type="AlphaFoldDB" id="A0A2P8EZL3"/>
<keyword evidence="14" id="KW-0460">Magnesium</keyword>
<evidence type="ECO:0000256" key="13">
    <source>
        <dbReference type="ARBA" id="ARBA00022840"/>
    </source>
</evidence>
<evidence type="ECO:0000256" key="1">
    <source>
        <dbReference type="ARBA" id="ARBA00001946"/>
    </source>
</evidence>
<comment type="catalytic activity">
    <reaction evidence="19">
        <text>(6S)-5,6,7,8-tetrahydrofolyl-(gamma-L-Glu)(n) + L-glutamate + ATP = (6S)-5,6,7,8-tetrahydrofolyl-(gamma-L-Glu)(n+1) + ADP + phosphate + H(+)</text>
        <dbReference type="Rhea" id="RHEA:10580"/>
        <dbReference type="Rhea" id="RHEA-COMP:14738"/>
        <dbReference type="Rhea" id="RHEA-COMP:14740"/>
        <dbReference type="ChEBI" id="CHEBI:15378"/>
        <dbReference type="ChEBI" id="CHEBI:29985"/>
        <dbReference type="ChEBI" id="CHEBI:30616"/>
        <dbReference type="ChEBI" id="CHEBI:43474"/>
        <dbReference type="ChEBI" id="CHEBI:141005"/>
        <dbReference type="ChEBI" id="CHEBI:456216"/>
        <dbReference type="EC" id="6.3.2.17"/>
    </reaction>
</comment>
<keyword evidence="11" id="KW-0479">Metal-binding</keyword>
<dbReference type="InterPro" id="IPR036615">
    <property type="entry name" value="Mur_ligase_C_dom_sf"/>
</dbReference>
<name>A0A2P8EZL3_9GAMM</name>
<evidence type="ECO:0000256" key="4">
    <source>
        <dbReference type="ARBA" id="ARBA00005150"/>
    </source>
</evidence>
<evidence type="ECO:0000256" key="11">
    <source>
        <dbReference type="ARBA" id="ARBA00022723"/>
    </source>
</evidence>
<dbReference type="GO" id="GO:0005737">
    <property type="term" value="C:cytoplasm"/>
    <property type="evidence" value="ECO:0007669"/>
    <property type="project" value="TreeGrafter"/>
</dbReference>
<dbReference type="OrthoDB" id="9809356at2"/>
<dbReference type="InterPro" id="IPR004101">
    <property type="entry name" value="Mur_ligase_C"/>
</dbReference>
<dbReference type="PANTHER" id="PTHR11136">
    <property type="entry name" value="FOLYLPOLYGLUTAMATE SYNTHASE-RELATED"/>
    <property type="match status" value="1"/>
</dbReference>
<comment type="catalytic activity">
    <reaction evidence="20">
        <text>10-formyltetrahydrofolyl-(gamma-L-Glu)(n) + L-glutamate + ATP = 10-formyltetrahydrofolyl-(gamma-L-Glu)(n+1) + ADP + phosphate + H(+)</text>
        <dbReference type="Rhea" id="RHEA:51904"/>
        <dbReference type="Rhea" id="RHEA-COMP:13088"/>
        <dbReference type="Rhea" id="RHEA-COMP:14300"/>
        <dbReference type="ChEBI" id="CHEBI:15378"/>
        <dbReference type="ChEBI" id="CHEBI:29985"/>
        <dbReference type="ChEBI" id="CHEBI:30616"/>
        <dbReference type="ChEBI" id="CHEBI:43474"/>
        <dbReference type="ChEBI" id="CHEBI:134413"/>
        <dbReference type="ChEBI" id="CHEBI:456216"/>
        <dbReference type="EC" id="6.3.2.17"/>
    </reaction>
</comment>
<evidence type="ECO:0000256" key="22">
    <source>
        <dbReference type="ARBA" id="ARBA00049161"/>
    </source>
</evidence>
<dbReference type="EC" id="6.3.2.12" evidence="7"/>
<evidence type="ECO:0000256" key="5">
    <source>
        <dbReference type="ARBA" id="ARBA00008276"/>
    </source>
</evidence>
<dbReference type="UniPathway" id="UPA00077">
    <property type="reaction ID" value="UER00157"/>
</dbReference>
<comment type="pathway">
    <text evidence="3">Cofactor biosynthesis; tetrahydrofolate biosynthesis; 7,8-dihydrofolate from 2-amino-4-hydroxy-6-hydroxymethyl-7,8-dihydropteridine diphosphate and 4-aminobenzoate: step 2/2.</text>
</comment>
<evidence type="ECO:0000256" key="9">
    <source>
        <dbReference type="ARBA" id="ARBA00019357"/>
    </source>
</evidence>
<dbReference type="PROSITE" id="PS01011">
    <property type="entry name" value="FOLYLPOLYGLU_SYNT_1"/>
    <property type="match status" value="1"/>
</dbReference>
<keyword evidence="13 23" id="KW-0067">ATP-binding</keyword>
<evidence type="ECO:0000256" key="3">
    <source>
        <dbReference type="ARBA" id="ARBA00004799"/>
    </source>
</evidence>
<dbReference type="InterPro" id="IPR018109">
    <property type="entry name" value="Folylpolyglutamate_synth_CS"/>
</dbReference>
<evidence type="ECO:0000256" key="2">
    <source>
        <dbReference type="ARBA" id="ARBA00002714"/>
    </source>
</evidence>
<dbReference type="GO" id="GO:0008841">
    <property type="term" value="F:dihydrofolate synthase activity"/>
    <property type="evidence" value="ECO:0007669"/>
    <property type="project" value="UniProtKB-EC"/>
</dbReference>
<keyword evidence="27" id="KW-1185">Reference proteome</keyword>
<evidence type="ECO:0000313" key="27">
    <source>
        <dbReference type="Proteomes" id="UP000242133"/>
    </source>
</evidence>
<evidence type="ECO:0000256" key="17">
    <source>
        <dbReference type="ARBA" id="ARBA00030592"/>
    </source>
</evidence>
<dbReference type="GO" id="GO:0004326">
    <property type="term" value="F:tetrahydrofolylpolyglutamate synthase activity"/>
    <property type="evidence" value="ECO:0007669"/>
    <property type="project" value="UniProtKB-EC"/>
</dbReference>
<dbReference type="PANTHER" id="PTHR11136:SF0">
    <property type="entry name" value="DIHYDROFOLATE SYNTHETASE-RELATED"/>
    <property type="match status" value="1"/>
</dbReference>
<evidence type="ECO:0000256" key="7">
    <source>
        <dbReference type="ARBA" id="ARBA00013023"/>
    </source>
</evidence>
<dbReference type="Proteomes" id="UP000242133">
    <property type="component" value="Unassembled WGS sequence"/>
</dbReference>
<dbReference type="GO" id="GO:0046872">
    <property type="term" value="F:metal ion binding"/>
    <property type="evidence" value="ECO:0007669"/>
    <property type="project" value="UniProtKB-KW"/>
</dbReference>
<evidence type="ECO:0000256" key="18">
    <source>
        <dbReference type="ARBA" id="ARBA00032510"/>
    </source>
</evidence>
<keyword evidence="12 23" id="KW-0547">Nucleotide-binding</keyword>
<sequence length="428" mass="45253">MSLTAPPQTLDAWLARIEACHPSEIELGLTRLAEVAARLPIDLERSSKIIVAGTNGKGSTVAMLESILRQQGVSVGVYTSPHFLRYNERITLNGTPVDDECLCQAFAVIEQARGETPLTYFEYGTLAALLIFSQAQVDVALLEVGLGGRLDAVNIVDADIAVVTTVALDHTDWLGSDRETIGFEKAGIFRTGKPALCGDVAAPDSVIRHADSLAAPLYRNGVAYRFERGAGSWNWNGLDAQGNACSFNALPLPTLPLSNAALVMQVLQLLPFSVSESAVRQGFARACLAGRMQPVQIGALAATLDVAHNPEAALYLADTLRREQCEGQLHFVLGMLADKDISAVVEQLAPVVDRWYPVTLDVPRGATADTLVAVLAEAGVDAASIHVAGSVADAVAMLQALDARDRVVIAGSFFTVAEALALISGAGN</sequence>
<proteinExistence type="inferred from homology"/>
<evidence type="ECO:0000256" key="14">
    <source>
        <dbReference type="ARBA" id="ARBA00022842"/>
    </source>
</evidence>
<evidence type="ECO:0000256" key="15">
    <source>
        <dbReference type="ARBA" id="ARBA00022909"/>
    </source>
</evidence>
<evidence type="ECO:0000256" key="20">
    <source>
        <dbReference type="ARBA" id="ARBA00047808"/>
    </source>
</evidence>
<dbReference type="RefSeq" id="WP_106591125.1">
    <property type="nucleotide sequence ID" value="NZ_PYGI01000006.1"/>
</dbReference>
<dbReference type="Pfam" id="PF08245">
    <property type="entry name" value="Mur_ligase_M"/>
    <property type="match status" value="1"/>
</dbReference>
<evidence type="ECO:0000256" key="23">
    <source>
        <dbReference type="PIRNR" id="PIRNR001563"/>
    </source>
</evidence>
<dbReference type="InterPro" id="IPR013221">
    <property type="entry name" value="Mur_ligase_cen"/>
</dbReference>